<dbReference type="InterPro" id="IPR050535">
    <property type="entry name" value="DNA_Repair-Maintenance_Comp"/>
</dbReference>
<reference evidence="3" key="1">
    <citation type="submission" date="2020-09" db="EMBL/GenBank/DDBJ databases">
        <title>New species isolated from human feces.</title>
        <authorList>
            <person name="Kitahara M."/>
            <person name="Shigeno Y."/>
            <person name="Shime M."/>
            <person name="Matsumoto Y."/>
            <person name="Nakamura S."/>
            <person name="Motooka D."/>
            <person name="Fukuoka S."/>
            <person name="Nishikawa H."/>
            <person name="Benno Y."/>
        </authorList>
    </citation>
    <scope>NUCLEOTIDE SEQUENCE</scope>
    <source>
        <strain evidence="3">MM50</strain>
    </source>
</reference>
<dbReference type="InterPro" id="IPR041796">
    <property type="entry name" value="Mre11_N"/>
</dbReference>
<dbReference type="AlphaFoldDB" id="A0A810Q4F1"/>
<evidence type="ECO:0000313" key="4">
    <source>
        <dbReference type="Proteomes" id="UP000681035"/>
    </source>
</evidence>
<dbReference type="GO" id="GO:0016787">
    <property type="term" value="F:hydrolase activity"/>
    <property type="evidence" value="ECO:0007669"/>
    <property type="project" value="UniProtKB-KW"/>
</dbReference>
<accession>A0A810Q4F1</accession>
<feature type="domain" description="Calcineurin-like phosphoesterase" evidence="2">
    <location>
        <begin position="3"/>
        <end position="191"/>
    </location>
</feature>
<evidence type="ECO:0000256" key="1">
    <source>
        <dbReference type="ARBA" id="ARBA00022801"/>
    </source>
</evidence>
<keyword evidence="4" id="KW-1185">Reference proteome</keyword>
<keyword evidence="1" id="KW-0378">Hydrolase</keyword>
<dbReference type="Gene3D" id="3.60.21.10">
    <property type="match status" value="1"/>
</dbReference>
<dbReference type="PANTHER" id="PTHR30337">
    <property type="entry name" value="COMPONENT OF ATP-DEPENDENT DSDNA EXONUCLEASE"/>
    <property type="match status" value="1"/>
</dbReference>
<proteinExistence type="predicted"/>
<dbReference type="InterPro" id="IPR004843">
    <property type="entry name" value="Calcineurin-like_PHP"/>
</dbReference>
<organism evidence="3 4">
    <name type="scientific">Vescimonas coprocola</name>
    <dbReference type="NCBI Taxonomy" id="2714355"/>
    <lineage>
        <taxon>Bacteria</taxon>
        <taxon>Bacillati</taxon>
        <taxon>Bacillota</taxon>
        <taxon>Clostridia</taxon>
        <taxon>Eubacteriales</taxon>
        <taxon>Oscillospiraceae</taxon>
        <taxon>Vescimonas</taxon>
    </lineage>
</organism>
<dbReference type="InterPro" id="IPR029052">
    <property type="entry name" value="Metallo-depent_PP-like"/>
</dbReference>
<dbReference type="KEGG" id="vcop:MM50RIKEN_00740"/>
<protein>
    <submittedName>
        <fullName evidence="3">Nuclease SbcCD subunit D</fullName>
    </submittedName>
</protein>
<sequence length="361" mass="40533">MAKILHTADFHLDSAFTALPEEKARLRRQEARQLTDRLVDYANDHGVELLLLAGDLFDSDQLYGQTAQELAQSLARFQGHAVIAPGNHDFYAASSPYARLLWPENVHIFREERLQRLPFPQYGCVVYGAAFASPAAPAGIPGSLDPEDEGLARILLLHGEVGVRDSRYRAMTLKDVEQSGADYLALGHVHAFGGVQQAGRTFWAYPGCPEGRGFDELGDKGFLTGTVEPGQVKLTFVPFARRRYQWLTADVTGVDPLEALRRELPPHPETDIFRMVLTGETEEPPRLDALYDALSPDCFYLELQDRTTRCRDLWEHCGEDTLRGLFLRDLRQRYDAAPAEEKPRLLQAARFGLAALENREL</sequence>
<dbReference type="SUPFAM" id="SSF56300">
    <property type="entry name" value="Metallo-dependent phosphatases"/>
    <property type="match status" value="1"/>
</dbReference>
<dbReference type="EMBL" id="AP023418">
    <property type="protein sequence ID" value="BCK80311.1"/>
    <property type="molecule type" value="Genomic_DNA"/>
</dbReference>
<dbReference type="PANTHER" id="PTHR30337:SF7">
    <property type="entry name" value="PHOSPHOESTERASE"/>
    <property type="match status" value="1"/>
</dbReference>
<dbReference type="Pfam" id="PF00149">
    <property type="entry name" value="Metallophos"/>
    <property type="match status" value="1"/>
</dbReference>
<dbReference type="CDD" id="cd00840">
    <property type="entry name" value="MPP_Mre11_N"/>
    <property type="match status" value="1"/>
</dbReference>
<dbReference type="Proteomes" id="UP000681035">
    <property type="component" value="Chromosome"/>
</dbReference>
<evidence type="ECO:0000259" key="2">
    <source>
        <dbReference type="Pfam" id="PF00149"/>
    </source>
</evidence>
<gene>
    <name evidence="3" type="primary">sbcD-1</name>
    <name evidence="3" type="ORF">MM50RIKEN_00740</name>
</gene>
<name>A0A810Q4F1_9FIRM</name>
<dbReference type="RefSeq" id="WP_213541283.1">
    <property type="nucleotide sequence ID" value="NZ_AP023418.1"/>
</dbReference>
<evidence type="ECO:0000313" key="3">
    <source>
        <dbReference type="EMBL" id="BCK80311.1"/>
    </source>
</evidence>